<reference evidence="1" key="1">
    <citation type="journal article" date="2025" name="Int. J. Syst. Evol. Microbiol.">
        <title>Inconstantimicrobium mannanitabidum sp. nov., a novel member of the family Clostridiaceae isolated from anoxic soil under the treatment of reductive soil disinfestation.</title>
        <authorList>
            <person name="Ueki A."/>
            <person name="Tonouchi A."/>
            <person name="Honma S."/>
            <person name="Kaku N."/>
            <person name="Ueki K."/>
        </authorList>
    </citation>
    <scope>NUCLEOTIDE SEQUENCE</scope>
    <source>
        <strain evidence="1">TW13</strain>
    </source>
</reference>
<name>A0ACB5RAW4_9CLOT</name>
<gene>
    <name evidence="1" type="ORF">rsdtw13_14270</name>
</gene>
<evidence type="ECO:0000313" key="2">
    <source>
        <dbReference type="Proteomes" id="UP001058074"/>
    </source>
</evidence>
<protein>
    <submittedName>
        <fullName evidence="1">Uncharacterized protein</fullName>
    </submittedName>
</protein>
<accession>A0ACB5RAW4</accession>
<sequence>MIINIILFIIDNMSLITVLILVAIILYSWISMLKNKDYKYMLNCNKRIKNSTLTERELDHVKEKIKNMKTKELELFSQWLFKSMGKYKSVILTSIENDQCRGLILLEVNNDTVFVECMKYDDQFTAAENCMIGQEMCQKLIGAMTVDNVRKGIIITTANVDGNLKSYINKLEEDTDLMIDILGLDDIMNLIQEINTVEVLNVIACVH</sequence>
<keyword evidence="2" id="KW-1185">Reference proteome</keyword>
<comment type="caution">
    <text evidence="1">The sequence shown here is derived from an EMBL/GenBank/DDBJ whole genome shotgun (WGS) entry which is preliminary data.</text>
</comment>
<dbReference type="EMBL" id="BROD01000001">
    <property type="protein sequence ID" value="GKX66169.1"/>
    <property type="molecule type" value="Genomic_DNA"/>
</dbReference>
<evidence type="ECO:0000313" key="1">
    <source>
        <dbReference type="EMBL" id="GKX66169.1"/>
    </source>
</evidence>
<dbReference type="Proteomes" id="UP001058074">
    <property type="component" value="Unassembled WGS sequence"/>
</dbReference>
<proteinExistence type="predicted"/>
<organism evidence="1 2">
    <name type="scientific">Inconstantimicrobium mannanitabidum</name>
    <dbReference type="NCBI Taxonomy" id="1604901"/>
    <lineage>
        <taxon>Bacteria</taxon>
        <taxon>Bacillati</taxon>
        <taxon>Bacillota</taxon>
        <taxon>Clostridia</taxon>
        <taxon>Eubacteriales</taxon>
        <taxon>Clostridiaceae</taxon>
        <taxon>Inconstantimicrobium</taxon>
    </lineage>
</organism>